<evidence type="ECO:0000313" key="1">
    <source>
        <dbReference type="Proteomes" id="UP000887576"/>
    </source>
</evidence>
<dbReference type="WBParaSite" id="JU765_v2.g20591.t1">
    <property type="protein sequence ID" value="JU765_v2.g20591.t1"/>
    <property type="gene ID" value="JU765_v2.g20591"/>
</dbReference>
<evidence type="ECO:0000313" key="2">
    <source>
        <dbReference type="WBParaSite" id="JU765_v2.g20591.t1"/>
    </source>
</evidence>
<sequence length="82" mass="9754">MPTSHLLFKKARLKLYSISAKGKENHLNTFMQFLLICKDPMHRPINLSEKDYHEKNCIEKFFLTEKCFFFVEEKRVVGNKSS</sequence>
<proteinExistence type="predicted"/>
<dbReference type="Proteomes" id="UP000887576">
    <property type="component" value="Unplaced"/>
</dbReference>
<name>A0AC34QZ61_9BILA</name>
<organism evidence="1 2">
    <name type="scientific">Panagrolaimus sp. JU765</name>
    <dbReference type="NCBI Taxonomy" id="591449"/>
    <lineage>
        <taxon>Eukaryota</taxon>
        <taxon>Metazoa</taxon>
        <taxon>Ecdysozoa</taxon>
        <taxon>Nematoda</taxon>
        <taxon>Chromadorea</taxon>
        <taxon>Rhabditida</taxon>
        <taxon>Tylenchina</taxon>
        <taxon>Panagrolaimomorpha</taxon>
        <taxon>Panagrolaimoidea</taxon>
        <taxon>Panagrolaimidae</taxon>
        <taxon>Panagrolaimus</taxon>
    </lineage>
</organism>
<reference evidence="2" key="1">
    <citation type="submission" date="2022-11" db="UniProtKB">
        <authorList>
            <consortium name="WormBaseParasite"/>
        </authorList>
    </citation>
    <scope>IDENTIFICATION</scope>
</reference>
<protein>
    <submittedName>
        <fullName evidence="2">Uncharacterized protein</fullName>
    </submittedName>
</protein>
<accession>A0AC34QZ61</accession>